<gene>
    <name evidence="1" type="ORF">M8818_001994</name>
</gene>
<organism evidence="1 2">
    <name type="scientific">Zalaria obscura</name>
    <dbReference type="NCBI Taxonomy" id="2024903"/>
    <lineage>
        <taxon>Eukaryota</taxon>
        <taxon>Fungi</taxon>
        <taxon>Dikarya</taxon>
        <taxon>Ascomycota</taxon>
        <taxon>Pezizomycotina</taxon>
        <taxon>Dothideomycetes</taxon>
        <taxon>Dothideomycetidae</taxon>
        <taxon>Dothideales</taxon>
        <taxon>Zalariaceae</taxon>
        <taxon>Zalaria</taxon>
    </lineage>
</organism>
<evidence type="ECO:0000313" key="2">
    <source>
        <dbReference type="Proteomes" id="UP001320706"/>
    </source>
</evidence>
<protein>
    <submittedName>
        <fullName evidence="1">Uncharacterized protein</fullName>
    </submittedName>
</protein>
<evidence type="ECO:0000313" key="1">
    <source>
        <dbReference type="EMBL" id="KAK8215373.1"/>
    </source>
</evidence>
<keyword evidence="2" id="KW-1185">Reference proteome</keyword>
<name>A0ACC3SJ77_9PEZI</name>
<accession>A0ACC3SJ77</accession>
<sequence length="265" mass="29230">MQDSESEFERPVRYSTSSSHREDDVLSSAWLASGTLSHYLLPSAELATPGVHLSRYARCRGSFSSLGLLLSPHRVGTNPAMWGNAAVHPSNMLAKSRTPIFIARDRNPQIGVVPQQYSGQSEGVSCLCATRGCLKAVVLALKTQLQLFTLLRQDVEKHRVPYDPGFQTTKCCVDSFETGVGLGRKASTLVRGLPSDKHANPKQRDTGSTESSDLPDDCRSILMIWVTMRLVVRPARTDIDGYCEACRIRTHSMHVHSPNVRVHDS</sequence>
<comment type="caution">
    <text evidence="1">The sequence shown here is derived from an EMBL/GenBank/DDBJ whole genome shotgun (WGS) entry which is preliminary data.</text>
</comment>
<proteinExistence type="predicted"/>
<dbReference type="EMBL" id="JAMKPW020000008">
    <property type="protein sequence ID" value="KAK8215373.1"/>
    <property type="molecule type" value="Genomic_DNA"/>
</dbReference>
<reference evidence="1" key="1">
    <citation type="submission" date="2024-02" db="EMBL/GenBank/DDBJ databases">
        <title>Metagenome Assembled Genome of Zalaria obscura JY119.</title>
        <authorList>
            <person name="Vighnesh L."/>
            <person name="Jagadeeshwari U."/>
            <person name="Venkata Ramana C."/>
            <person name="Sasikala C."/>
        </authorList>
    </citation>
    <scope>NUCLEOTIDE SEQUENCE</scope>
    <source>
        <strain evidence="1">JY119</strain>
    </source>
</reference>
<dbReference type="Proteomes" id="UP001320706">
    <property type="component" value="Unassembled WGS sequence"/>
</dbReference>